<dbReference type="AlphaFoldDB" id="A0AAV4IX98"/>
<feature type="region of interest" description="Disordered" evidence="11">
    <location>
        <begin position="226"/>
        <end position="367"/>
    </location>
</feature>
<evidence type="ECO:0000256" key="10">
    <source>
        <dbReference type="SAM" id="Coils"/>
    </source>
</evidence>
<feature type="binding site" evidence="9">
    <location>
        <begin position="441"/>
        <end position="448"/>
    </location>
    <ligand>
        <name>ATP</name>
        <dbReference type="ChEBI" id="CHEBI:30616"/>
    </ligand>
</feature>
<organism evidence="15 16">
    <name type="scientific">Elysia marginata</name>
    <dbReference type="NCBI Taxonomy" id="1093978"/>
    <lineage>
        <taxon>Eukaryota</taxon>
        <taxon>Metazoa</taxon>
        <taxon>Spiralia</taxon>
        <taxon>Lophotrochozoa</taxon>
        <taxon>Mollusca</taxon>
        <taxon>Gastropoda</taxon>
        <taxon>Heterobranchia</taxon>
        <taxon>Euthyneura</taxon>
        <taxon>Panpulmonata</taxon>
        <taxon>Sacoglossa</taxon>
        <taxon>Placobranchoidea</taxon>
        <taxon>Plakobranchidae</taxon>
        <taxon>Elysia</taxon>
    </lineage>
</organism>
<dbReference type="PANTHER" id="PTHR23074:SF86">
    <property type="entry name" value="SPASTIN"/>
    <property type="match status" value="1"/>
</dbReference>
<dbReference type="HAMAP" id="MF_03021">
    <property type="entry name" value="Spastin"/>
    <property type="match status" value="1"/>
</dbReference>
<dbReference type="InterPro" id="IPR003960">
    <property type="entry name" value="ATPase_AAA_CS"/>
</dbReference>
<gene>
    <name evidence="15" type="ORF">ElyMa_006727300</name>
</gene>
<feature type="transmembrane region" description="Helical" evidence="12">
    <location>
        <begin position="54"/>
        <end position="75"/>
    </location>
</feature>
<dbReference type="SMART" id="SM00745">
    <property type="entry name" value="MIT"/>
    <property type="match status" value="1"/>
</dbReference>
<dbReference type="InterPro" id="IPR050304">
    <property type="entry name" value="MT-severing_AAA_ATPase"/>
</dbReference>
<dbReference type="Pfam" id="PF17862">
    <property type="entry name" value="AAA_lid_3"/>
    <property type="match status" value="1"/>
</dbReference>
<dbReference type="GO" id="GO:0005524">
    <property type="term" value="F:ATP binding"/>
    <property type="evidence" value="ECO:0007669"/>
    <property type="project" value="UniProtKB-UniRule"/>
</dbReference>
<evidence type="ECO:0000256" key="11">
    <source>
        <dbReference type="SAM" id="MobiDB-lite"/>
    </source>
</evidence>
<dbReference type="GO" id="GO:0034214">
    <property type="term" value="P:protein hexamerization"/>
    <property type="evidence" value="ECO:0007669"/>
    <property type="project" value="UniProtKB-UniRule"/>
</dbReference>
<proteinExistence type="inferred from homology"/>
<dbReference type="GO" id="GO:0008568">
    <property type="term" value="F:microtubule severing ATPase activity"/>
    <property type="evidence" value="ECO:0007669"/>
    <property type="project" value="UniProtKB-UniRule"/>
</dbReference>
<feature type="topological domain" description="Cytoplasmic" evidence="9">
    <location>
        <begin position="1"/>
        <end position="53"/>
    </location>
</feature>
<keyword evidence="12" id="KW-0812">Transmembrane</keyword>
<comment type="catalytic activity">
    <reaction evidence="8 9">
        <text>n ATP + n H2O + a microtubule = n ADP + n phosphate + (n+1) alpha/beta tubulin heterodimers.</text>
        <dbReference type="EC" id="5.6.1.1"/>
    </reaction>
</comment>
<keyword evidence="12" id="KW-1133">Transmembrane helix</keyword>
<evidence type="ECO:0000256" key="3">
    <source>
        <dbReference type="ARBA" id="ARBA00022741"/>
    </source>
</evidence>
<feature type="compositionally biased region" description="Low complexity" evidence="11">
    <location>
        <begin position="336"/>
        <end position="346"/>
    </location>
</feature>
<evidence type="ECO:0000259" key="13">
    <source>
        <dbReference type="SMART" id="SM00382"/>
    </source>
</evidence>
<keyword evidence="3 9" id="KW-0547">Nucleotide-binding</keyword>
<keyword evidence="4 9" id="KW-0067">ATP-binding</keyword>
<comment type="similarity">
    <text evidence="9">Belongs to the AAA ATPase family. Spastin subfamily.</text>
</comment>
<dbReference type="GO" id="GO:0005874">
    <property type="term" value="C:microtubule"/>
    <property type="evidence" value="ECO:0007669"/>
    <property type="project" value="UniProtKB-UniRule"/>
</dbReference>
<dbReference type="EC" id="5.6.1.1" evidence="9"/>
<dbReference type="InterPro" id="IPR017179">
    <property type="entry name" value="Spastin"/>
</dbReference>
<evidence type="ECO:0000256" key="6">
    <source>
        <dbReference type="ARBA" id="ARBA00023212"/>
    </source>
</evidence>
<evidence type="ECO:0000256" key="8">
    <source>
        <dbReference type="ARBA" id="ARBA00036378"/>
    </source>
</evidence>
<evidence type="ECO:0000256" key="1">
    <source>
        <dbReference type="ARBA" id="ARBA00022490"/>
    </source>
</evidence>
<comment type="subcellular location">
    <subcellularLocation>
        <location evidence="9">Membrane</location>
        <topology evidence="9">Peripheral membrane protein</topology>
    </subcellularLocation>
    <subcellularLocation>
        <location evidence="9">Cytoplasm</location>
        <location evidence="9">Cytoskeleton</location>
        <location evidence="9">Microtubule organizing center</location>
        <location evidence="9">Centrosome</location>
    </subcellularLocation>
    <subcellularLocation>
        <location evidence="9">Cytoplasm</location>
        <location evidence="9">Cytoskeleton</location>
    </subcellularLocation>
    <text evidence="9">Forms an intramembrane hairpin-like structure in the membrane.</text>
</comment>
<dbReference type="Pfam" id="PF00004">
    <property type="entry name" value="AAA"/>
    <property type="match status" value="1"/>
</dbReference>
<dbReference type="CDD" id="cd02679">
    <property type="entry name" value="MIT_spastin"/>
    <property type="match status" value="1"/>
</dbReference>
<feature type="domain" description="AAA+ ATPase" evidence="13">
    <location>
        <begin position="433"/>
        <end position="569"/>
    </location>
</feature>
<name>A0AAV4IX98_9GAST</name>
<comment type="caution">
    <text evidence="9">Lacks conserved residue(s) required for the propagation of feature annotation.</text>
</comment>
<dbReference type="GO" id="GO:0031117">
    <property type="term" value="P:positive regulation of microtubule depolymerization"/>
    <property type="evidence" value="ECO:0007669"/>
    <property type="project" value="UniProtKB-UniRule"/>
</dbReference>
<evidence type="ECO:0000256" key="12">
    <source>
        <dbReference type="SAM" id="Phobius"/>
    </source>
</evidence>
<feature type="compositionally biased region" description="Polar residues" evidence="11">
    <location>
        <begin position="261"/>
        <end position="286"/>
    </location>
</feature>
<feature type="coiled-coil region" evidence="10">
    <location>
        <begin position="178"/>
        <end position="212"/>
    </location>
</feature>
<keyword evidence="2 9" id="KW-0493">Microtubule</keyword>
<reference evidence="15 16" key="1">
    <citation type="journal article" date="2021" name="Elife">
        <title>Chloroplast acquisition without the gene transfer in kleptoplastic sea slugs, Plakobranchus ocellatus.</title>
        <authorList>
            <person name="Maeda T."/>
            <person name="Takahashi S."/>
            <person name="Yoshida T."/>
            <person name="Shimamura S."/>
            <person name="Takaki Y."/>
            <person name="Nagai Y."/>
            <person name="Toyoda A."/>
            <person name="Suzuki Y."/>
            <person name="Arimoto A."/>
            <person name="Ishii H."/>
            <person name="Satoh N."/>
            <person name="Nishiyama T."/>
            <person name="Hasebe M."/>
            <person name="Maruyama T."/>
            <person name="Minagawa J."/>
            <person name="Obokata J."/>
            <person name="Shigenobu S."/>
        </authorList>
    </citation>
    <scope>NUCLEOTIDE SEQUENCE [LARGE SCALE GENOMIC DNA]</scope>
</reference>
<comment type="function">
    <text evidence="9">ATP-dependent microtubule severing protein. Microtubule severing may promote reorganization of cellular microtubule arrays and the release of microtubules from the microtubule organizing center following nucleation.</text>
</comment>
<evidence type="ECO:0000256" key="2">
    <source>
        <dbReference type="ARBA" id="ARBA00022701"/>
    </source>
</evidence>
<evidence type="ECO:0000256" key="5">
    <source>
        <dbReference type="ARBA" id="ARBA00023136"/>
    </source>
</evidence>
<keyword evidence="6 9" id="KW-0206">Cytoskeleton</keyword>
<dbReference type="GO" id="GO:0016020">
    <property type="term" value="C:membrane"/>
    <property type="evidence" value="ECO:0007669"/>
    <property type="project" value="UniProtKB-SubCell"/>
</dbReference>
<dbReference type="InterPro" id="IPR027417">
    <property type="entry name" value="P-loop_NTPase"/>
</dbReference>
<evidence type="ECO:0000313" key="16">
    <source>
        <dbReference type="Proteomes" id="UP000762676"/>
    </source>
</evidence>
<dbReference type="InterPro" id="IPR007330">
    <property type="entry name" value="MIT_dom"/>
</dbReference>
<evidence type="ECO:0000256" key="9">
    <source>
        <dbReference type="HAMAP-Rule" id="MF_03021"/>
    </source>
</evidence>
<accession>A0AAV4IX98</accession>
<dbReference type="PROSITE" id="PS00674">
    <property type="entry name" value="AAA"/>
    <property type="match status" value="1"/>
</dbReference>
<dbReference type="InterPro" id="IPR041569">
    <property type="entry name" value="AAA_lid_3"/>
</dbReference>
<evidence type="ECO:0000259" key="14">
    <source>
        <dbReference type="SMART" id="SM00745"/>
    </source>
</evidence>
<dbReference type="FunFam" id="1.20.58.80:FF:000006">
    <property type="entry name" value="Spastin"/>
    <property type="match status" value="1"/>
</dbReference>
<evidence type="ECO:0000313" key="15">
    <source>
        <dbReference type="EMBL" id="GFS13646.1"/>
    </source>
</evidence>
<dbReference type="SMART" id="SM00382">
    <property type="entry name" value="AAA"/>
    <property type="match status" value="1"/>
</dbReference>
<dbReference type="Proteomes" id="UP000762676">
    <property type="component" value="Unassembled WGS sequence"/>
</dbReference>
<dbReference type="EMBL" id="BMAT01013464">
    <property type="protein sequence ID" value="GFS13646.1"/>
    <property type="molecule type" value="Genomic_DNA"/>
</dbReference>
<dbReference type="PANTHER" id="PTHR23074">
    <property type="entry name" value="AAA DOMAIN-CONTAINING"/>
    <property type="match status" value="1"/>
</dbReference>
<protein>
    <recommendedName>
        <fullName evidence="9">Spastin</fullName>
        <ecNumber evidence="9">5.6.1.1</ecNumber>
    </recommendedName>
</protein>
<keyword evidence="1 9" id="KW-0963">Cytoplasm</keyword>
<feature type="region of interest" description="Disordered" evidence="11">
    <location>
        <begin position="97"/>
        <end position="123"/>
    </location>
</feature>
<dbReference type="GO" id="GO:0005737">
    <property type="term" value="C:cytoplasm"/>
    <property type="evidence" value="ECO:0007669"/>
    <property type="project" value="UniProtKB-UniRule"/>
</dbReference>
<dbReference type="Gene3D" id="1.10.8.60">
    <property type="match status" value="1"/>
</dbReference>
<evidence type="ECO:0000256" key="7">
    <source>
        <dbReference type="ARBA" id="ARBA00023235"/>
    </source>
</evidence>
<keyword evidence="5 9" id="KW-0472">Membrane</keyword>
<feature type="topological domain" description="Cytoplasmic" evidence="9">
    <location>
        <begin position="74"/>
        <end position="675"/>
    </location>
</feature>
<dbReference type="InterPro" id="IPR003959">
    <property type="entry name" value="ATPase_AAA_core"/>
</dbReference>
<dbReference type="GO" id="GO:0016887">
    <property type="term" value="F:ATP hydrolysis activity"/>
    <property type="evidence" value="ECO:0007669"/>
    <property type="project" value="InterPro"/>
</dbReference>
<dbReference type="Gene3D" id="1.20.58.80">
    <property type="entry name" value="Phosphotransferase system, lactose/cellobiose-type IIA subunit"/>
    <property type="match status" value="1"/>
</dbReference>
<keyword evidence="10" id="KW-0175">Coiled coil</keyword>
<comment type="subunit">
    <text evidence="9">Homohexamer. The homohexamer is stabilized by ATP-binding. The homohexamer may adopt a ring conformation through which microtubules pass prior to being severed. Interacts with microtubules.</text>
</comment>
<dbReference type="FunFam" id="3.40.50.300:FF:000093">
    <property type="entry name" value="Fidgetin-like 1"/>
    <property type="match status" value="1"/>
</dbReference>
<dbReference type="GO" id="GO:0005813">
    <property type="term" value="C:centrosome"/>
    <property type="evidence" value="ECO:0007669"/>
    <property type="project" value="UniProtKB-SubCell"/>
</dbReference>
<dbReference type="SUPFAM" id="SSF52540">
    <property type="entry name" value="P-loop containing nucleoside triphosphate hydrolases"/>
    <property type="match status" value="1"/>
</dbReference>
<comment type="caution">
    <text evidence="15">The sequence shown here is derived from an EMBL/GenBank/DDBJ whole genome shotgun (WGS) entry which is preliminary data.</text>
</comment>
<evidence type="ECO:0000256" key="4">
    <source>
        <dbReference type="ARBA" id="ARBA00022840"/>
    </source>
</evidence>
<sequence length="675" mass="73945">MHSRITWRTGLIMHRKGAGGSRYPGQKKCEGKGKLLRKGLTVHSKNLRVFATPLLVVFVFVRSLAYQFLLAVVLVGQYSRRALTVVRGDSKAIGYHSAPDAMSNNRRTRGTSPVGPGEPALATQKRHHRKAFEYISKALKIDEEDGVRKDIAAELYKKGIIELEKGIAIDVCGQGETYERARRLQDKMKTNLEMVKDRLEVLEQLLERLALEEASNDERVAEAAATAVQERLSQPPMSSAQPSVSNQWSKPAPNLRPDIQPCQNRNVYSSGLSTPRPSTSQRSQGTPAHFSGIPAFKKPNKVKNVPMTISRGGGGGTGGASSPRLGRAGAKERKSSTSSSPGSSPVSRRRPTHTRQASQPDIPNLARGRDLSNVKLKNVDKKLAEVILSEILYQGAQVTFNDIAGQDNAKQALQEIVILPALRPELFTGLRAPARGLLLFGPPGNGKTLLAKAVANESKSVFFNISASSLTSKWVGEGEKLVRTLFAAARQLQPAIIFIDEIDSLLCERREGENDASRRLKTEFLVQFDGAASSSEDRILVMGATNRPQELDDAVLRRFAKRVYVTMPDTATRKALLTHLLTKQGSPLSAKDLDSLAKQTSGYSGSDLNALAKDAALGPIRELSVSEVQAMDASRVRPIQVSDFRESLKRIRRSVPLESTARYEDWNRDYGDVAT</sequence>
<dbReference type="GO" id="GO:0051013">
    <property type="term" value="P:microtubule severing"/>
    <property type="evidence" value="ECO:0007669"/>
    <property type="project" value="UniProtKB-UniRule"/>
</dbReference>
<dbReference type="Gene3D" id="3.40.50.300">
    <property type="entry name" value="P-loop containing nucleotide triphosphate hydrolases"/>
    <property type="match status" value="1"/>
</dbReference>
<dbReference type="InterPro" id="IPR003593">
    <property type="entry name" value="AAA+_ATPase"/>
</dbReference>
<dbReference type="FunFam" id="1.10.8.60:FF:000022">
    <property type="entry name" value="Fidgetin like 1"/>
    <property type="match status" value="1"/>
</dbReference>
<dbReference type="GO" id="GO:0005819">
    <property type="term" value="C:spindle"/>
    <property type="evidence" value="ECO:0007669"/>
    <property type="project" value="UniProtKB-UniRule"/>
</dbReference>
<keyword evidence="7 9" id="KW-0413">Isomerase</keyword>
<feature type="compositionally biased region" description="Polar residues" evidence="11">
    <location>
        <begin position="231"/>
        <end position="249"/>
    </location>
</feature>
<dbReference type="CDD" id="cd19524">
    <property type="entry name" value="RecA-like_spastin"/>
    <property type="match status" value="1"/>
</dbReference>
<keyword evidence="16" id="KW-1185">Reference proteome</keyword>
<feature type="domain" description="MIT" evidence="14">
    <location>
        <begin position="124"/>
        <end position="201"/>
    </location>
</feature>
<dbReference type="GO" id="GO:0008017">
    <property type="term" value="F:microtubule binding"/>
    <property type="evidence" value="ECO:0007669"/>
    <property type="project" value="UniProtKB-UniRule"/>
</dbReference>